<proteinExistence type="predicted"/>
<organism evidence="2 3">
    <name type="scientific">Kribbella antibiotica</name>
    <dbReference type="NCBI Taxonomy" id="190195"/>
    <lineage>
        <taxon>Bacteria</taxon>
        <taxon>Bacillati</taxon>
        <taxon>Actinomycetota</taxon>
        <taxon>Actinomycetes</taxon>
        <taxon>Propionibacteriales</taxon>
        <taxon>Kribbellaceae</taxon>
        <taxon>Kribbella</taxon>
    </lineage>
</organism>
<dbReference type="RefSeq" id="WP_132166755.1">
    <property type="nucleotide sequence ID" value="NZ_SMKX01000019.1"/>
</dbReference>
<keyword evidence="1" id="KW-0472">Membrane</keyword>
<dbReference type="Proteomes" id="UP000295124">
    <property type="component" value="Unassembled WGS sequence"/>
</dbReference>
<keyword evidence="1" id="KW-1133">Transmembrane helix</keyword>
<dbReference type="EMBL" id="SMKX01000019">
    <property type="protein sequence ID" value="TDD60946.1"/>
    <property type="molecule type" value="Genomic_DNA"/>
</dbReference>
<evidence type="ECO:0008006" key="4">
    <source>
        <dbReference type="Google" id="ProtNLM"/>
    </source>
</evidence>
<accession>A0A4R4ZRS6</accession>
<keyword evidence="3" id="KW-1185">Reference proteome</keyword>
<feature type="transmembrane region" description="Helical" evidence="1">
    <location>
        <begin position="38"/>
        <end position="58"/>
    </location>
</feature>
<gene>
    <name evidence="2" type="ORF">E1263_09085</name>
</gene>
<sequence>MTLPNVYRAAAVAGLASGLVLLVNTAKRAELIPTSAATQLVAPLAQVLALGLVAALFARTGRRGSIFGVVAFGLNFTAITLLVGVEFVLNLVFPRVDGATVTSLRAGPLGVALTVSSILFLISTAMFAASLWHREGPPRPALILYAVGAIPVSLRAAVPEAALQAGLLLLAVAIGWLALWLWSSAREPLPA</sequence>
<dbReference type="OrthoDB" id="3828436at2"/>
<protein>
    <recommendedName>
        <fullName evidence="4">DUF4386 domain-containing protein</fullName>
    </recommendedName>
</protein>
<feature type="transmembrane region" description="Helical" evidence="1">
    <location>
        <begin position="65"/>
        <end position="89"/>
    </location>
</feature>
<keyword evidence="1" id="KW-0812">Transmembrane</keyword>
<feature type="transmembrane region" description="Helical" evidence="1">
    <location>
        <begin position="109"/>
        <end position="129"/>
    </location>
</feature>
<evidence type="ECO:0000256" key="1">
    <source>
        <dbReference type="SAM" id="Phobius"/>
    </source>
</evidence>
<feature type="transmembrane region" description="Helical" evidence="1">
    <location>
        <begin position="141"/>
        <end position="158"/>
    </location>
</feature>
<comment type="caution">
    <text evidence="2">The sequence shown here is derived from an EMBL/GenBank/DDBJ whole genome shotgun (WGS) entry which is preliminary data.</text>
</comment>
<name>A0A4R4ZRS6_9ACTN</name>
<evidence type="ECO:0000313" key="3">
    <source>
        <dbReference type="Proteomes" id="UP000295124"/>
    </source>
</evidence>
<evidence type="ECO:0000313" key="2">
    <source>
        <dbReference type="EMBL" id="TDD60946.1"/>
    </source>
</evidence>
<dbReference type="AlphaFoldDB" id="A0A4R4ZRS6"/>
<feature type="transmembrane region" description="Helical" evidence="1">
    <location>
        <begin position="164"/>
        <end position="182"/>
    </location>
</feature>
<reference evidence="2 3" key="1">
    <citation type="submission" date="2019-03" db="EMBL/GenBank/DDBJ databases">
        <title>Draft genome sequences of novel Actinobacteria.</title>
        <authorList>
            <person name="Sahin N."/>
            <person name="Ay H."/>
            <person name="Saygin H."/>
        </authorList>
    </citation>
    <scope>NUCLEOTIDE SEQUENCE [LARGE SCALE GENOMIC DNA]</scope>
    <source>
        <strain evidence="2 3">JCM 13523</strain>
    </source>
</reference>